<keyword evidence="1" id="KW-0812">Transmembrane</keyword>
<evidence type="ECO:0000256" key="1">
    <source>
        <dbReference type="SAM" id="Phobius"/>
    </source>
</evidence>
<sequence length="173" mass="20345">MEWPVLPEYEPDERVWNTIESRLDYQRELPEYEPAEFLWGRIEPALPGKTRRMGWQIASLAAGILLIFGVSLWYQPQETPIAVQSETAQWIDSKNTSLDQQQNRLETLCEVQRLTCQQPEIQMIRTELTELKQASERLHEQTGLYHNDPQVVAWETQLDEKRAELLKRLAELI</sequence>
<keyword evidence="3" id="KW-1185">Reference proteome</keyword>
<keyword evidence="1" id="KW-1133">Transmembrane helix</keyword>
<reference evidence="3" key="1">
    <citation type="submission" date="2018-02" db="EMBL/GenBank/DDBJ databases">
        <title>Genome sequencing of Solimonas sp. HR-BB.</title>
        <authorList>
            <person name="Lee Y."/>
            <person name="Jeon C.O."/>
        </authorList>
    </citation>
    <scope>NUCLEOTIDE SEQUENCE [LARGE SCALE GENOMIC DNA]</scope>
    <source>
        <strain evidence="3">HR-U</strain>
    </source>
</reference>
<dbReference type="RefSeq" id="WP_104710082.1">
    <property type="nucleotide sequence ID" value="NZ_PTRA01000001.1"/>
</dbReference>
<dbReference type="Proteomes" id="UP000239590">
    <property type="component" value="Unassembled WGS sequence"/>
</dbReference>
<gene>
    <name evidence="2" type="ORF">C5O19_04450</name>
</gene>
<evidence type="ECO:0000313" key="3">
    <source>
        <dbReference type="Proteomes" id="UP000239590"/>
    </source>
</evidence>
<dbReference type="OrthoDB" id="837016at2"/>
<name>A0A2S7IMG0_9BACT</name>
<protein>
    <submittedName>
        <fullName evidence="2">Uncharacterized protein</fullName>
    </submittedName>
</protein>
<organism evidence="2 3">
    <name type="scientific">Siphonobacter curvatus</name>
    <dbReference type="NCBI Taxonomy" id="2094562"/>
    <lineage>
        <taxon>Bacteria</taxon>
        <taxon>Pseudomonadati</taxon>
        <taxon>Bacteroidota</taxon>
        <taxon>Cytophagia</taxon>
        <taxon>Cytophagales</taxon>
        <taxon>Cytophagaceae</taxon>
        <taxon>Siphonobacter</taxon>
    </lineage>
</organism>
<feature type="transmembrane region" description="Helical" evidence="1">
    <location>
        <begin position="57"/>
        <end position="74"/>
    </location>
</feature>
<keyword evidence="1" id="KW-0472">Membrane</keyword>
<evidence type="ECO:0000313" key="2">
    <source>
        <dbReference type="EMBL" id="PQA58914.1"/>
    </source>
</evidence>
<proteinExistence type="predicted"/>
<dbReference type="AlphaFoldDB" id="A0A2S7IMG0"/>
<comment type="caution">
    <text evidence="2">The sequence shown here is derived from an EMBL/GenBank/DDBJ whole genome shotgun (WGS) entry which is preliminary data.</text>
</comment>
<accession>A0A2S7IMG0</accession>
<dbReference type="EMBL" id="PTRA01000001">
    <property type="protein sequence ID" value="PQA58914.1"/>
    <property type="molecule type" value="Genomic_DNA"/>
</dbReference>